<evidence type="ECO:0000313" key="2">
    <source>
        <dbReference type="EMBL" id="PQJ52552.1"/>
    </source>
</evidence>
<keyword evidence="1" id="KW-0732">Signal</keyword>
<gene>
    <name evidence="2" type="ORF">BTO11_02050</name>
</gene>
<evidence type="ECO:0000313" key="3">
    <source>
        <dbReference type="Proteomes" id="UP000239007"/>
    </source>
</evidence>
<accession>A0A2S7USR5</accession>
<reference evidence="2 3" key="1">
    <citation type="submission" date="2016-12" db="EMBL/GenBank/DDBJ databases">
        <title>Diversity of luminous bacteria.</title>
        <authorList>
            <person name="Yoshizawa S."/>
            <person name="Kogure K."/>
        </authorList>
    </citation>
    <scope>NUCLEOTIDE SEQUENCE [LARGE SCALE GENOMIC DNA]</scope>
    <source>
        <strain evidence="2 3">SA4-48</strain>
    </source>
</reference>
<keyword evidence="3" id="KW-1185">Reference proteome</keyword>
<dbReference type="PROSITE" id="PS51257">
    <property type="entry name" value="PROKAR_LIPOPROTEIN"/>
    <property type="match status" value="1"/>
</dbReference>
<sequence>MKVLIKMSLLVALFVSNHAFGSCWLNSKKERAVVEFFELLTGSFTFNQLVAGKVMSSGNAKGERSLRNLVTFQYEVEGVERGLSLFGWIPNGNTLYLQTVNDRQPERPTYLSGVIDTKSCSLYLSNPSNTSSSYRLNFLLKSKNSFEVETLDANESVMYIQVVKKI</sequence>
<comment type="caution">
    <text evidence="2">The sequence shown here is derived from an EMBL/GenBank/DDBJ whole genome shotgun (WGS) entry which is preliminary data.</text>
</comment>
<name>A0A2S7USR5_9GAMM</name>
<dbReference type="EMBL" id="MSCH01000003">
    <property type="protein sequence ID" value="PQJ52552.1"/>
    <property type="molecule type" value="Genomic_DNA"/>
</dbReference>
<feature type="signal peptide" evidence="1">
    <location>
        <begin position="1"/>
        <end position="21"/>
    </location>
</feature>
<dbReference type="AlphaFoldDB" id="A0A2S7USR5"/>
<proteinExistence type="predicted"/>
<protein>
    <submittedName>
        <fullName evidence="2">Uncharacterized protein</fullName>
    </submittedName>
</protein>
<evidence type="ECO:0000256" key="1">
    <source>
        <dbReference type="SAM" id="SignalP"/>
    </source>
</evidence>
<dbReference type="RefSeq" id="WP_105051013.1">
    <property type="nucleotide sequence ID" value="NZ_BMYG01000004.1"/>
</dbReference>
<dbReference type="Proteomes" id="UP000239007">
    <property type="component" value="Unassembled WGS sequence"/>
</dbReference>
<organism evidence="2 3">
    <name type="scientific">Psychrosphaera saromensis</name>
    <dbReference type="NCBI Taxonomy" id="716813"/>
    <lineage>
        <taxon>Bacteria</taxon>
        <taxon>Pseudomonadati</taxon>
        <taxon>Pseudomonadota</taxon>
        <taxon>Gammaproteobacteria</taxon>
        <taxon>Alteromonadales</taxon>
        <taxon>Pseudoalteromonadaceae</taxon>
        <taxon>Psychrosphaera</taxon>
    </lineage>
</organism>
<feature type="chain" id="PRO_5015515976" evidence="1">
    <location>
        <begin position="22"/>
        <end position="166"/>
    </location>
</feature>